<reference evidence="1 2" key="1">
    <citation type="journal article" date="2018" name="Nat. Ecol. Evol.">
        <title>Pezizomycetes genomes reveal the molecular basis of ectomycorrhizal truffle lifestyle.</title>
        <authorList>
            <person name="Murat C."/>
            <person name="Payen T."/>
            <person name="Noel B."/>
            <person name="Kuo A."/>
            <person name="Morin E."/>
            <person name="Chen J."/>
            <person name="Kohler A."/>
            <person name="Krizsan K."/>
            <person name="Balestrini R."/>
            <person name="Da Silva C."/>
            <person name="Montanini B."/>
            <person name="Hainaut M."/>
            <person name="Levati E."/>
            <person name="Barry K.W."/>
            <person name="Belfiori B."/>
            <person name="Cichocki N."/>
            <person name="Clum A."/>
            <person name="Dockter R.B."/>
            <person name="Fauchery L."/>
            <person name="Guy J."/>
            <person name="Iotti M."/>
            <person name="Le Tacon F."/>
            <person name="Lindquist E.A."/>
            <person name="Lipzen A."/>
            <person name="Malagnac F."/>
            <person name="Mello A."/>
            <person name="Molinier V."/>
            <person name="Miyauchi S."/>
            <person name="Poulain J."/>
            <person name="Riccioni C."/>
            <person name="Rubini A."/>
            <person name="Sitrit Y."/>
            <person name="Splivallo R."/>
            <person name="Traeger S."/>
            <person name="Wang M."/>
            <person name="Zifcakova L."/>
            <person name="Wipf D."/>
            <person name="Zambonelli A."/>
            <person name="Paolocci F."/>
            <person name="Nowrousian M."/>
            <person name="Ottonello S."/>
            <person name="Baldrian P."/>
            <person name="Spatafora J.W."/>
            <person name="Henrissat B."/>
            <person name="Nagy L.G."/>
            <person name="Aury J.M."/>
            <person name="Wincker P."/>
            <person name="Grigoriev I.V."/>
            <person name="Bonfante P."/>
            <person name="Martin F.M."/>
        </authorList>
    </citation>
    <scope>NUCLEOTIDE SEQUENCE [LARGE SCALE GENOMIC DNA]</scope>
    <source>
        <strain evidence="1 2">120613-1</strain>
    </source>
</reference>
<evidence type="ECO:0000313" key="1">
    <source>
        <dbReference type="EMBL" id="RPA96615.1"/>
    </source>
</evidence>
<dbReference type="AlphaFoldDB" id="A0A3N4JED0"/>
<sequence>MAVVFAPLCAFGSSHKPIDVFIVLHDARIRYFEFCLQNNPHYHAKMHYTHKGNVTSIRRHGYICEETKS</sequence>
<accession>A0A3N4JED0</accession>
<proteinExistence type="predicted"/>
<dbReference type="EMBL" id="ML120412">
    <property type="protein sequence ID" value="RPA96615.1"/>
    <property type="molecule type" value="Genomic_DNA"/>
</dbReference>
<keyword evidence="2" id="KW-1185">Reference proteome</keyword>
<gene>
    <name evidence="1" type="ORF">L873DRAFT_1810960</name>
</gene>
<name>A0A3N4JED0_9PEZI</name>
<dbReference type="Proteomes" id="UP000276215">
    <property type="component" value="Unassembled WGS sequence"/>
</dbReference>
<evidence type="ECO:0000313" key="2">
    <source>
        <dbReference type="Proteomes" id="UP000276215"/>
    </source>
</evidence>
<organism evidence="1 2">
    <name type="scientific">Choiromyces venosus 120613-1</name>
    <dbReference type="NCBI Taxonomy" id="1336337"/>
    <lineage>
        <taxon>Eukaryota</taxon>
        <taxon>Fungi</taxon>
        <taxon>Dikarya</taxon>
        <taxon>Ascomycota</taxon>
        <taxon>Pezizomycotina</taxon>
        <taxon>Pezizomycetes</taxon>
        <taxon>Pezizales</taxon>
        <taxon>Tuberaceae</taxon>
        <taxon>Choiromyces</taxon>
    </lineage>
</organism>
<protein>
    <submittedName>
        <fullName evidence="1">Uncharacterized protein</fullName>
    </submittedName>
</protein>